<dbReference type="EMBL" id="VRSV01000001">
    <property type="protein sequence ID" value="TXK13047.1"/>
    <property type="molecule type" value="Genomic_DNA"/>
</dbReference>
<name>A0A5C8I215_9MICO</name>
<protein>
    <recommendedName>
        <fullName evidence="3">4'-phosphopantetheinyl transferase superfamily protein</fullName>
    </recommendedName>
</protein>
<proteinExistence type="predicted"/>
<reference evidence="1 2" key="1">
    <citation type="submission" date="2019-08" db="EMBL/GenBank/DDBJ databases">
        <authorList>
            <person name="Dong K."/>
        </authorList>
    </citation>
    <scope>NUCLEOTIDE SEQUENCE [LARGE SCALE GENOMIC DNA]</scope>
    <source>
        <strain evidence="1 2">JCM14558</strain>
    </source>
</reference>
<evidence type="ECO:0000313" key="2">
    <source>
        <dbReference type="Proteomes" id="UP000321034"/>
    </source>
</evidence>
<sequence>METVLLNAPDGISARLGSDAHAEDHDRKRQLAREIVAARLHVREDDVRVERESPAQFGYHTRLVARVAGAVVPLAITSAAAGSSTVVVVADSVVPLGIDLRSARPAADELEQMRQHSHLFPGVSRDALLTHWTRVQAVRHADGRARIRPEEVMIDPALVRGWVPDRRVHYQLADLSHGSWTVTLAYGALPV</sequence>
<accession>A0A5C8I215</accession>
<keyword evidence="2" id="KW-1185">Reference proteome</keyword>
<organism evidence="1 2">
    <name type="scientific">Microbacterium hatanonis</name>
    <dbReference type="NCBI Taxonomy" id="404366"/>
    <lineage>
        <taxon>Bacteria</taxon>
        <taxon>Bacillati</taxon>
        <taxon>Actinomycetota</taxon>
        <taxon>Actinomycetes</taxon>
        <taxon>Micrococcales</taxon>
        <taxon>Microbacteriaceae</taxon>
        <taxon>Microbacterium</taxon>
    </lineage>
</organism>
<evidence type="ECO:0008006" key="3">
    <source>
        <dbReference type="Google" id="ProtNLM"/>
    </source>
</evidence>
<dbReference type="AlphaFoldDB" id="A0A5C8I215"/>
<gene>
    <name evidence="1" type="ORF">FVP77_06345</name>
</gene>
<dbReference type="RefSeq" id="WP_147893732.1">
    <property type="nucleotide sequence ID" value="NZ_BAAANR010000001.1"/>
</dbReference>
<dbReference type="Proteomes" id="UP000321034">
    <property type="component" value="Unassembled WGS sequence"/>
</dbReference>
<comment type="caution">
    <text evidence="1">The sequence shown here is derived from an EMBL/GenBank/DDBJ whole genome shotgun (WGS) entry which is preliminary data.</text>
</comment>
<evidence type="ECO:0000313" key="1">
    <source>
        <dbReference type="EMBL" id="TXK13047.1"/>
    </source>
</evidence>
<dbReference type="OrthoDB" id="5060176at2"/>